<dbReference type="EMBL" id="AP023177">
    <property type="protein sequence ID" value="BCF95078.1"/>
    <property type="molecule type" value="Genomic_DNA"/>
</dbReference>
<geneLocation type="plasmid" evidence="5 6">
    <name>PPGU16_p2</name>
</geneLocation>
<dbReference type="SUPFAM" id="SSF53223">
    <property type="entry name" value="Aminoacid dehydrogenase-like, N-terminal domain"/>
    <property type="match status" value="1"/>
</dbReference>
<protein>
    <submittedName>
        <fullName evidence="5">Shikimate dehydrogenase</fullName>
    </submittedName>
</protein>
<dbReference type="Pfam" id="PF08501">
    <property type="entry name" value="Shikimate_dh_N"/>
    <property type="match status" value="1"/>
</dbReference>
<evidence type="ECO:0000256" key="3">
    <source>
        <dbReference type="ARBA" id="ARBA00023141"/>
    </source>
</evidence>
<dbReference type="InterPro" id="IPR013708">
    <property type="entry name" value="Shikimate_DH-bd_N"/>
</dbReference>
<keyword evidence="3" id="KW-0028">Amino-acid biosynthesis</keyword>
<feature type="domain" description="Shikimate dehydrogenase substrate binding N-terminal" evidence="4">
    <location>
        <begin position="24"/>
        <end position="106"/>
    </location>
</feature>
<dbReference type="PANTHER" id="PTHR21089">
    <property type="entry name" value="SHIKIMATE DEHYDROGENASE"/>
    <property type="match status" value="1"/>
</dbReference>
<dbReference type="InterPro" id="IPR036291">
    <property type="entry name" value="NAD(P)-bd_dom_sf"/>
</dbReference>
<keyword evidence="2" id="KW-0560">Oxidoreductase</keyword>
<keyword evidence="3" id="KW-0057">Aromatic amino acid biosynthesis</keyword>
<dbReference type="InterPro" id="IPR046346">
    <property type="entry name" value="Aminoacid_DH-like_N_sf"/>
</dbReference>
<dbReference type="Proteomes" id="UP000510888">
    <property type="component" value="Plasmid PPGU16_p2"/>
</dbReference>
<evidence type="ECO:0000259" key="4">
    <source>
        <dbReference type="Pfam" id="PF08501"/>
    </source>
</evidence>
<dbReference type="GO" id="GO:0050661">
    <property type="term" value="F:NADP binding"/>
    <property type="evidence" value="ECO:0007669"/>
    <property type="project" value="TreeGrafter"/>
</dbReference>
<dbReference type="GO" id="GO:0009073">
    <property type="term" value="P:aromatic amino acid family biosynthetic process"/>
    <property type="evidence" value="ECO:0007669"/>
    <property type="project" value="UniProtKB-KW"/>
</dbReference>
<dbReference type="GO" id="GO:0019632">
    <property type="term" value="P:shikimate metabolic process"/>
    <property type="evidence" value="ECO:0007669"/>
    <property type="project" value="TreeGrafter"/>
</dbReference>
<dbReference type="InterPro" id="IPR022893">
    <property type="entry name" value="Shikimate_DH_fam"/>
</dbReference>
<evidence type="ECO:0000313" key="5">
    <source>
        <dbReference type="EMBL" id="BCF95078.1"/>
    </source>
</evidence>
<dbReference type="GO" id="GO:0005829">
    <property type="term" value="C:cytosol"/>
    <property type="evidence" value="ECO:0007669"/>
    <property type="project" value="TreeGrafter"/>
</dbReference>
<dbReference type="Gene3D" id="3.40.50.720">
    <property type="entry name" value="NAD(P)-binding Rossmann-like Domain"/>
    <property type="match status" value="1"/>
</dbReference>
<dbReference type="KEGG" id="plad:PPGU16_81450"/>
<dbReference type="SUPFAM" id="SSF51735">
    <property type="entry name" value="NAD(P)-binding Rossmann-fold domains"/>
    <property type="match status" value="1"/>
</dbReference>
<dbReference type="RefSeq" id="WP_180727287.1">
    <property type="nucleotide sequence ID" value="NZ_AP023177.1"/>
</dbReference>
<dbReference type="CDD" id="cd01065">
    <property type="entry name" value="NAD_bind_Shikimate_DH"/>
    <property type="match status" value="1"/>
</dbReference>
<evidence type="ECO:0000313" key="6">
    <source>
        <dbReference type="Proteomes" id="UP000510888"/>
    </source>
</evidence>
<gene>
    <name evidence="5" type="primary">rifI</name>
    <name evidence="5" type="ORF">PPGU16_81450</name>
</gene>
<dbReference type="PANTHER" id="PTHR21089:SF1">
    <property type="entry name" value="BIFUNCTIONAL 3-DEHYDROQUINATE DEHYDRATASE_SHIKIMATE DEHYDROGENASE, CHLOROPLASTIC"/>
    <property type="match status" value="1"/>
</dbReference>
<accession>A0A7I8C416</accession>
<dbReference type="GO" id="GO:0004764">
    <property type="term" value="F:shikimate 3-dehydrogenase (NADP+) activity"/>
    <property type="evidence" value="ECO:0007669"/>
    <property type="project" value="InterPro"/>
</dbReference>
<proteinExistence type="predicted"/>
<organism evidence="5 6">
    <name type="scientific">Paraburkholderia largidicola</name>
    <dbReference type="NCBI Taxonomy" id="3014751"/>
    <lineage>
        <taxon>Bacteria</taxon>
        <taxon>Pseudomonadati</taxon>
        <taxon>Pseudomonadota</taxon>
        <taxon>Betaproteobacteria</taxon>
        <taxon>Burkholderiales</taxon>
        <taxon>Burkholderiaceae</taxon>
        <taxon>Paraburkholderia</taxon>
    </lineage>
</organism>
<keyword evidence="5" id="KW-0614">Plasmid</keyword>
<name>A0A7I8C416_9BURK</name>
<dbReference type="Gene3D" id="3.40.50.10860">
    <property type="entry name" value="Leucine Dehydrogenase, chain A, domain 1"/>
    <property type="match status" value="1"/>
</dbReference>
<comment type="pathway">
    <text evidence="1">Metabolic intermediate biosynthesis; chorismate biosynthesis; chorismate from D-erythrose 4-phosphate and phosphoenolpyruvate: step 4/7.</text>
</comment>
<evidence type="ECO:0000256" key="2">
    <source>
        <dbReference type="ARBA" id="ARBA00023002"/>
    </source>
</evidence>
<evidence type="ECO:0000256" key="1">
    <source>
        <dbReference type="ARBA" id="ARBA00004871"/>
    </source>
</evidence>
<sequence length="286" mass="30453">MSVNDHERRRLDAPVDAATRLFFIFGSPISHVRAPVIWSALMKRYGLNAVFLPAHVDSADFDEAIAGIKGLKNVDGMMFTMPHKIAALKHADVLTERAQLVGSINLLRRSASGIWEGDNVDGAGFVAGLKADNVLLDGINVYVHGCGGVGQNIAWSLAMEPIASLTVFDIDSVRAAELAGKIGKKSSAKVITGTLASRDCGLAINASPLGLKETDPVPFPVVEMLPSAIVADVIMEPMMTPLLTTAQARGLKVHHGRNMMNYAMPIAAAFYGLPSSLDWNGGPLQN</sequence>
<reference evidence="5 6" key="1">
    <citation type="journal article" date="2020" name="Genes (Basel)">
        <title>Genomic Comparison of Insect Gut Symbionts from Divergent Burkholderia Subclades.</title>
        <authorList>
            <person name="Takeshita K."/>
            <person name="Kikuchi Y."/>
        </authorList>
    </citation>
    <scope>NUCLEOTIDE SEQUENCE [LARGE SCALE GENOMIC DNA]</scope>
    <source>
        <strain evidence="5 6">PGU16</strain>
        <plasmid evidence="5 6">PPGU16_p2</plasmid>
    </source>
</reference>
<dbReference type="AlphaFoldDB" id="A0A7I8C416"/>
<dbReference type="GO" id="GO:0009423">
    <property type="term" value="P:chorismate biosynthetic process"/>
    <property type="evidence" value="ECO:0007669"/>
    <property type="project" value="TreeGrafter"/>
</dbReference>
<keyword evidence="6" id="KW-1185">Reference proteome</keyword>